<accession>A0A4C1YS23</accession>
<comment type="subcellular location">
    <subcellularLocation>
        <location evidence="1">Secreted</location>
    </subcellularLocation>
</comment>
<evidence type="ECO:0000256" key="3">
    <source>
        <dbReference type="ARBA" id="ARBA00022525"/>
    </source>
</evidence>
<dbReference type="Proteomes" id="UP000299102">
    <property type="component" value="Unassembled WGS sequence"/>
</dbReference>
<dbReference type="OrthoDB" id="8183961at2759"/>
<dbReference type="InterPro" id="IPR000734">
    <property type="entry name" value="TAG_lipase"/>
</dbReference>
<keyword evidence="3" id="KW-0964">Secreted</keyword>
<dbReference type="SUPFAM" id="SSF53474">
    <property type="entry name" value="alpha/beta-Hydrolases"/>
    <property type="match status" value="1"/>
</dbReference>
<protein>
    <submittedName>
        <fullName evidence="6">Pancreatic triacylglycerol lipase</fullName>
    </submittedName>
</protein>
<dbReference type="AlphaFoldDB" id="A0A4C1YS23"/>
<dbReference type="Gene3D" id="3.40.50.1820">
    <property type="entry name" value="alpha/beta hydrolase"/>
    <property type="match status" value="1"/>
</dbReference>
<dbReference type="GO" id="GO:0005615">
    <property type="term" value="C:extracellular space"/>
    <property type="evidence" value="ECO:0007669"/>
    <property type="project" value="TreeGrafter"/>
</dbReference>
<dbReference type="PANTHER" id="PTHR11610">
    <property type="entry name" value="LIPASE"/>
    <property type="match status" value="1"/>
</dbReference>
<gene>
    <name evidence="6" type="primary">PNLIP</name>
    <name evidence="6" type="ORF">EVAR_59973_1</name>
</gene>
<dbReference type="GO" id="GO:0016042">
    <property type="term" value="P:lipid catabolic process"/>
    <property type="evidence" value="ECO:0007669"/>
    <property type="project" value="TreeGrafter"/>
</dbReference>
<comment type="similarity">
    <text evidence="2 4">Belongs to the AB hydrolase superfamily. Lipase family.</text>
</comment>
<evidence type="ECO:0000256" key="4">
    <source>
        <dbReference type="RuleBase" id="RU004262"/>
    </source>
</evidence>
<dbReference type="GO" id="GO:0017171">
    <property type="term" value="F:serine hydrolase activity"/>
    <property type="evidence" value="ECO:0007669"/>
    <property type="project" value="TreeGrafter"/>
</dbReference>
<proteinExistence type="inferred from homology"/>
<dbReference type="EMBL" id="BGZK01001398">
    <property type="protein sequence ID" value="GBP79056.1"/>
    <property type="molecule type" value="Genomic_DNA"/>
</dbReference>
<evidence type="ECO:0000256" key="1">
    <source>
        <dbReference type="ARBA" id="ARBA00004613"/>
    </source>
</evidence>
<comment type="caution">
    <text evidence="6">The sequence shown here is derived from an EMBL/GenBank/DDBJ whole genome shotgun (WGS) entry which is preliminary data.</text>
</comment>
<keyword evidence="7" id="KW-1185">Reference proteome</keyword>
<sequence>MPEFTNKFISQRPRISINKDVSSILGLDPARPLVSNYGSKLFRLGRDDAHVVHVIHTNAGFLGETGLVGHADFCINGGRTQPGCKGHFMPDNAAPDPYWTSVQGLRSQEPNSGIEILWKGIARCSHFQSSCYFAASVRHRLKLVAVPCDSTCPKVHRWGIRFDRRSIRLAEETPDSACVVQIISSEFTLQTQLKLSGTPRGS</sequence>
<dbReference type="PANTHER" id="PTHR11610:SF36">
    <property type="entry name" value="LIPASE MEMBER H-A-LIKE PROTEIN"/>
    <property type="match status" value="1"/>
</dbReference>
<dbReference type="GO" id="GO:0016298">
    <property type="term" value="F:lipase activity"/>
    <property type="evidence" value="ECO:0007669"/>
    <property type="project" value="InterPro"/>
</dbReference>
<dbReference type="InterPro" id="IPR013818">
    <property type="entry name" value="Lipase"/>
</dbReference>
<organism evidence="6 7">
    <name type="scientific">Eumeta variegata</name>
    <name type="common">Bagworm moth</name>
    <name type="synonym">Eumeta japonica</name>
    <dbReference type="NCBI Taxonomy" id="151549"/>
    <lineage>
        <taxon>Eukaryota</taxon>
        <taxon>Metazoa</taxon>
        <taxon>Ecdysozoa</taxon>
        <taxon>Arthropoda</taxon>
        <taxon>Hexapoda</taxon>
        <taxon>Insecta</taxon>
        <taxon>Pterygota</taxon>
        <taxon>Neoptera</taxon>
        <taxon>Endopterygota</taxon>
        <taxon>Lepidoptera</taxon>
        <taxon>Glossata</taxon>
        <taxon>Ditrysia</taxon>
        <taxon>Tineoidea</taxon>
        <taxon>Psychidae</taxon>
        <taxon>Oiketicinae</taxon>
        <taxon>Eumeta</taxon>
    </lineage>
</organism>
<dbReference type="Pfam" id="PF00151">
    <property type="entry name" value="Lipase"/>
    <property type="match status" value="1"/>
</dbReference>
<dbReference type="InterPro" id="IPR029058">
    <property type="entry name" value="AB_hydrolase_fold"/>
</dbReference>
<dbReference type="STRING" id="151549.A0A4C1YS23"/>
<feature type="domain" description="Lipase" evidence="5">
    <location>
        <begin position="17"/>
        <end position="150"/>
    </location>
</feature>
<evidence type="ECO:0000256" key="2">
    <source>
        <dbReference type="ARBA" id="ARBA00010701"/>
    </source>
</evidence>
<evidence type="ECO:0000313" key="7">
    <source>
        <dbReference type="Proteomes" id="UP000299102"/>
    </source>
</evidence>
<evidence type="ECO:0000259" key="5">
    <source>
        <dbReference type="Pfam" id="PF00151"/>
    </source>
</evidence>
<name>A0A4C1YS23_EUMVA</name>
<reference evidence="6 7" key="1">
    <citation type="journal article" date="2019" name="Commun. Biol.">
        <title>The bagworm genome reveals a unique fibroin gene that provides high tensile strength.</title>
        <authorList>
            <person name="Kono N."/>
            <person name="Nakamura H."/>
            <person name="Ohtoshi R."/>
            <person name="Tomita M."/>
            <person name="Numata K."/>
            <person name="Arakawa K."/>
        </authorList>
    </citation>
    <scope>NUCLEOTIDE SEQUENCE [LARGE SCALE GENOMIC DNA]</scope>
</reference>
<evidence type="ECO:0000313" key="6">
    <source>
        <dbReference type="EMBL" id="GBP79056.1"/>
    </source>
</evidence>